<dbReference type="GO" id="GO:0005524">
    <property type="term" value="F:ATP binding"/>
    <property type="evidence" value="ECO:0007669"/>
    <property type="project" value="UniProtKB-KW"/>
</dbReference>
<keyword evidence="4 6" id="KW-0067">ATP-binding</keyword>
<dbReference type="Proteomes" id="UP001500212">
    <property type="component" value="Unassembled WGS sequence"/>
</dbReference>
<dbReference type="PROSITE" id="PS50893">
    <property type="entry name" value="ABC_TRANSPORTER_2"/>
    <property type="match status" value="1"/>
</dbReference>
<dbReference type="PANTHER" id="PTHR43776">
    <property type="entry name" value="TRANSPORT ATP-BINDING PROTEIN"/>
    <property type="match status" value="1"/>
</dbReference>
<dbReference type="RefSeq" id="WP_345365255.1">
    <property type="nucleotide sequence ID" value="NZ_BAABHJ010000038.1"/>
</dbReference>
<dbReference type="InterPro" id="IPR003439">
    <property type="entry name" value="ABC_transporter-like_ATP-bd"/>
</dbReference>
<dbReference type="PANTHER" id="PTHR43776:SF7">
    <property type="entry name" value="D,D-DIPEPTIDE TRANSPORT ATP-BINDING PROTEIN DDPF-RELATED"/>
    <property type="match status" value="1"/>
</dbReference>
<proteinExistence type="inferred from homology"/>
<organism evidence="6 7">
    <name type="scientific">Actinoallomurus liliacearum</name>
    <dbReference type="NCBI Taxonomy" id="1080073"/>
    <lineage>
        <taxon>Bacteria</taxon>
        <taxon>Bacillati</taxon>
        <taxon>Actinomycetota</taxon>
        <taxon>Actinomycetes</taxon>
        <taxon>Streptosporangiales</taxon>
        <taxon>Thermomonosporaceae</taxon>
        <taxon>Actinoallomurus</taxon>
    </lineage>
</organism>
<accession>A0ABP8TXT2</accession>
<dbReference type="InterPro" id="IPR017871">
    <property type="entry name" value="ABC_transporter-like_CS"/>
</dbReference>
<evidence type="ECO:0000256" key="4">
    <source>
        <dbReference type="ARBA" id="ARBA00022840"/>
    </source>
</evidence>
<dbReference type="NCBIfam" id="TIGR01727">
    <property type="entry name" value="oligo_HPY"/>
    <property type="match status" value="1"/>
</dbReference>
<evidence type="ECO:0000256" key="1">
    <source>
        <dbReference type="ARBA" id="ARBA00005417"/>
    </source>
</evidence>
<dbReference type="PROSITE" id="PS00211">
    <property type="entry name" value="ABC_TRANSPORTER_1"/>
    <property type="match status" value="1"/>
</dbReference>
<dbReference type="EMBL" id="BAABHJ010000038">
    <property type="protein sequence ID" value="GAA4617005.1"/>
    <property type="molecule type" value="Genomic_DNA"/>
</dbReference>
<gene>
    <name evidence="6" type="ORF">GCM10023195_75770</name>
</gene>
<evidence type="ECO:0000313" key="7">
    <source>
        <dbReference type="Proteomes" id="UP001500212"/>
    </source>
</evidence>
<sequence>MTLLTVEDLVVDHHTPGRPPVRAVAGASLTVEPGEVVGLVGESGCGKSTLARAVCGITAPTGGSVAFEGRPVRPLGLRRRDPALTRIQMVFQDPYASLNPRRRVGRQIADGVRGEATPGELLERVGLDADMAGRYPHEFSGGQRQRIAIARALAAEPSLLIGDEPISALDASAQAQVAGLMRSLAVESGAGLLFISHDLSVVRLIADRIAVMYLGKIVEIGRTAEVWDDPKHPYTRALLAAIPTPDGSGTLPAELPGDVPNPAAPPSGCRFHPRCPSAMDVCSVREPVPLGGVACWLYDAPGSAAE</sequence>
<evidence type="ECO:0000256" key="2">
    <source>
        <dbReference type="ARBA" id="ARBA00022448"/>
    </source>
</evidence>
<evidence type="ECO:0000256" key="3">
    <source>
        <dbReference type="ARBA" id="ARBA00022741"/>
    </source>
</evidence>
<keyword evidence="2" id="KW-0813">Transport</keyword>
<dbReference type="SUPFAM" id="SSF52540">
    <property type="entry name" value="P-loop containing nucleoside triphosphate hydrolases"/>
    <property type="match status" value="1"/>
</dbReference>
<keyword evidence="7" id="KW-1185">Reference proteome</keyword>
<protein>
    <submittedName>
        <fullName evidence="6">Dipeptide ABC transporter ATP-binding protein</fullName>
    </submittedName>
</protein>
<dbReference type="Pfam" id="PF00005">
    <property type="entry name" value="ABC_tran"/>
    <property type="match status" value="1"/>
</dbReference>
<name>A0ABP8TXT2_9ACTN</name>
<comment type="similarity">
    <text evidence="1">Belongs to the ABC transporter superfamily.</text>
</comment>
<evidence type="ECO:0000313" key="6">
    <source>
        <dbReference type="EMBL" id="GAA4617005.1"/>
    </source>
</evidence>
<reference evidence="7" key="1">
    <citation type="journal article" date="2019" name="Int. J. Syst. Evol. Microbiol.">
        <title>The Global Catalogue of Microorganisms (GCM) 10K type strain sequencing project: providing services to taxonomists for standard genome sequencing and annotation.</title>
        <authorList>
            <consortium name="The Broad Institute Genomics Platform"/>
            <consortium name="The Broad Institute Genome Sequencing Center for Infectious Disease"/>
            <person name="Wu L."/>
            <person name="Ma J."/>
        </authorList>
    </citation>
    <scope>NUCLEOTIDE SEQUENCE [LARGE SCALE GENOMIC DNA]</scope>
    <source>
        <strain evidence="7">JCM 17938</strain>
    </source>
</reference>
<dbReference type="Gene3D" id="3.40.50.300">
    <property type="entry name" value="P-loop containing nucleotide triphosphate hydrolases"/>
    <property type="match status" value="1"/>
</dbReference>
<feature type="domain" description="ABC transporter" evidence="5">
    <location>
        <begin position="4"/>
        <end position="239"/>
    </location>
</feature>
<dbReference type="Pfam" id="PF08352">
    <property type="entry name" value="oligo_HPY"/>
    <property type="match status" value="1"/>
</dbReference>
<dbReference type="InterPro" id="IPR027417">
    <property type="entry name" value="P-loop_NTPase"/>
</dbReference>
<dbReference type="CDD" id="cd03257">
    <property type="entry name" value="ABC_NikE_OppD_transporters"/>
    <property type="match status" value="1"/>
</dbReference>
<comment type="caution">
    <text evidence="6">The sequence shown here is derived from an EMBL/GenBank/DDBJ whole genome shotgun (WGS) entry which is preliminary data.</text>
</comment>
<dbReference type="InterPro" id="IPR050319">
    <property type="entry name" value="ABC_transp_ATP-bind"/>
</dbReference>
<keyword evidence="3" id="KW-0547">Nucleotide-binding</keyword>
<dbReference type="InterPro" id="IPR003593">
    <property type="entry name" value="AAA+_ATPase"/>
</dbReference>
<dbReference type="SMART" id="SM00382">
    <property type="entry name" value="AAA"/>
    <property type="match status" value="1"/>
</dbReference>
<dbReference type="InterPro" id="IPR013563">
    <property type="entry name" value="Oligopep_ABC_C"/>
</dbReference>
<evidence type="ECO:0000259" key="5">
    <source>
        <dbReference type="PROSITE" id="PS50893"/>
    </source>
</evidence>